<dbReference type="GO" id="GO:0004534">
    <property type="term" value="F:5'-3' RNA exonuclease activity"/>
    <property type="evidence" value="ECO:0007669"/>
    <property type="project" value="TreeGrafter"/>
</dbReference>
<feature type="region of interest" description="Disordered" evidence="1">
    <location>
        <begin position="1"/>
        <end position="20"/>
    </location>
</feature>
<feature type="domain" description="Polymerase/histidinol phosphatase N-terminal" evidence="2">
    <location>
        <begin position="76"/>
        <end position="151"/>
    </location>
</feature>
<sequence length="546" mass="59808">MHDHHHHHHHAGDTPEYADLAVPDRELRPLDVSRRRFLRNAGLLGATVAGAGALGAGTASASTGWDGPGRYQWLAGDHHIHTQYSNDAMYTVEQQVAGGVRNGLDWMVITDHGYLAHEKYAVQQTYADVLASRRKHRGLLLWQGLEWNTPAAEHATVFFDCSRDEAQMLQTFERLFDGNVNGTNPSSPANELIAVQGLRWLDQQVRAGKINSALFLANHPSRNGRLSPHELRNWRDVAPHIAVGMEGSPGAQADSTPAPLGNGAARGGYSNSPGVDSWPGYPLELYRTHGGFDWMTAKLGGLWDSMLAEGKGWWITSNSDSHRNFGDTLTSPSPDADYNTTGKHLDAVDSGVRHSWADFRPGQYSRTVVGATDRSYRAVMDGIRNGRVWVAMGGLLAGLEVTVFSDEGGWPVTLGGRTTVRRGGNVTVLVVARLATRPNAGGSIPRLARMDLIQGMVTGPVADRDTFATPSVRVVQSFETRRGFVPVAVFQHTFRNVRDPFYLRLRGTDGNFHAEGSIEPRMDPAGGVDPWSDLWTYSNPIFVDVR</sequence>
<evidence type="ECO:0000259" key="2">
    <source>
        <dbReference type="SMART" id="SM00481"/>
    </source>
</evidence>
<dbReference type="PANTHER" id="PTHR42924">
    <property type="entry name" value="EXONUCLEASE"/>
    <property type="match status" value="1"/>
</dbReference>
<dbReference type="RefSeq" id="WP_312889978.1">
    <property type="nucleotide sequence ID" value="NZ_BAAAWY010000047.1"/>
</dbReference>
<dbReference type="PANTHER" id="PTHR42924:SF11">
    <property type="entry name" value="POLYMERASE_HISTIDINOL PHOSPHATASE N-TERMINAL DOMAIN-CONTAINING PROTEIN"/>
    <property type="match status" value="1"/>
</dbReference>
<dbReference type="InterPro" id="IPR052018">
    <property type="entry name" value="PHP_domain"/>
</dbReference>
<evidence type="ECO:0000313" key="3">
    <source>
        <dbReference type="EMBL" id="MBB5890344.1"/>
    </source>
</evidence>
<dbReference type="InterPro" id="IPR003141">
    <property type="entry name" value="Pol/His_phosphatase_N"/>
</dbReference>
<keyword evidence="4" id="KW-1185">Reference proteome</keyword>
<feature type="compositionally biased region" description="Basic residues" evidence="1">
    <location>
        <begin position="1"/>
        <end position="10"/>
    </location>
</feature>
<protein>
    <recommendedName>
        <fullName evidence="2">Polymerase/histidinol phosphatase N-terminal domain-containing protein</fullName>
    </recommendedName>
</protein>
<dbReference type="SUPFAM" id="SSF89550">
    <property type="entry name" value="PHP domain-like"/>
    <property type="match status" value="1"/>
</dbReference>
<proteinExistence type="predicted"/>
<dbReference type="InterPro" id="IPR016195">
    <property type="entry name" value="Pol/histidinol_Pase-like"/>
</dbReference>
<dbReference type="SMART" id="SM00481">
    <property type="entry name" value="POLIIIAc"/>
    <property type="match status" value="1"/>
</dbReference>
<evidence type="ECO:0000256" key="1">
    <source>
        <dbReference type="SAM" id="MobiDB-lite"/>
    </source>
</evidence>
<dbReference type="AlphaFoldDB" id="A0A7W9KEG1"/>
<gene>
    <name evidence="3" type="ORF">BJ998_001540</name>
</gene>
<dbReference type="Gene3D" id="3.20.20.140">
    <property type="entry name" value="Metal-dependent hydrolases"/>
    <property type="match status" value="1"/>
</dbReference>
<dbReference type="InterPro" id="IPR006311">
    <property type="entry name" value="TAT_signal"/>
</dbReference>
<accession>A0A7W9KEG1</accession>
<dbReference type="InterPro" id="IPR004013">
    <property type="entry name" value="PHP_dom"/>
</dbReference>
<dbReference type="Proteomes" id="UP000585638">
    <property type="component" value="Unassembled WGS sequence"/>
</dbReference>
<comment type="caution">
    <text evidence="3">The sequence shown here is derived from an EMBL/GenBank/DDBJ whole genome shotgun (WGS) entry which is preliminary data.</text>
</comment>
<dbReference type="EMBL" id="JACHIR010000001">
    <property type="protein sequence ID" value="MBB5890344.1"/>
    <property type="molecule type" value="Genomic_DNA"/>
</dbReference>
<organism evidence="3 4">
    <name type="scientific">Kutzneria kofuensis</name>
    <dbReference type="NCBI Taxonomy" id="103725"/>
    <lineage>
        <taxon>Bacteria</taxon>
        <taxon>Bacillati</taxon>
        <taxon>Actinomycetota</taxon>
        <taxon>Actinomycetes</taxon>
        <taxon>Pseudonocardiales</taxon>
        <taxon>Pseudonocardiaceae</taxon>
        <taxon>Kutzneria</taxon>
    </lineage>
</organism>
<dbReference type="Pfam" id="PF02811">
    <property type="entry name" value="PHP"/>
    <property type="match status" value="1"/>
</dbReference>
<reference evidence="3 4" key="1">
    <citation type="submission" date="2020-08" db="EMBL/GenBank/DDBJ databases">
        <title>Sequencing the genomes of 1000 actinobacteria strains.</title>
        <authorList>
            <person name="Klenk H.-P."/>
        </authorList>
    </citation>
    <scope>NUCLEOTIDE SEQUENCE [LARGE SCALE GENOMIC DNA]</scope>
    <source>
        <strain evidence="3 4">DSM 43851</strain>
    </source>
</reference>
<dbReference type="GO" id="GO:0035312">
    <property type="term" value="F:5'-3' DNA exonuclease activity"/>
    <property type="evidence" value="ECO:0007669"/>
    <property type="project" value="TreeGrafter"/>
</dbReference>
<dbReference type="PROSITE" id="PS51318">
    <property type="entry name" value="TAT"/>
    <property type="match status" value="1"/>
</dbReference>
<evidence type="ECO:0000313" key="4">
    <source>
        <dbReference type="Proteomes" id="UP000585638"/>
    </source>
</evidence>
<name>A0A7W9KEG1_9PSEU</name>